<dbReference type="EMBL" id="AJWY01010151">
    <property type="protein sequence ID" value="EKC56323.1"/>
    <property type="molecule type" value="Genomic_DNA"/>
</dbReference>
<keyword evidence="6 7" id="KW-0413">Isomerase</keyword>
<evidence type="ECO:0000256" key="3">
    <source>
        <dbReference type="ARBA" id="ARBA00008397"/>
    </source>
</evidence>
<dbReference type="PANTHER" id="PTHR30068">
    <property type="entry name" value="URONATE ISOMERASE"/>
    <property type="match status" value="1"/>
</dbReference>
<dbReference type="GO" id="GO:0019698">
    <property type="term" value="P:D-galacturonate catabolic process"/>
    <property type="evidence" value="ECO:0007669"/>
    <property type="project" value="TreeGrafter"/>
</dbReference>
<dbReference type="AlphaFoldDB" id="K1SFG4"/>
<organism evidence="7">
    <name type="scientific">human gut metagenome</name>
    <dbReference type="NCBI Taxonomy" id="408170"/>
    <lineage>
        <taxon>unclassified sequences</taxon>
        <taxon>metagenomes</taxon>
        <taxon>organismal metagenomes</taxon>
    </lineage>
</organism>
<dbReference type="SUPFAM" id="SSF51556">
    <property type="entry name" value="Metallo-dependent hydrolases"/>
    <property type="match status" value="1"/>
</dbReference>
<dbReference type="InterPro" id="IPR003766">
    <property type="entry name" value="Uronate_isomerase"/>
</dbReference>
<evidence type="ECO:0000256" key="4">
    <source>
        <dbReference type="ARBA" id="ARBA00012546"/>
    </source>
</evidence>
<evidence type="ECO:0000256" key="1">
    <source>
        <dbReference type="ARBA" id="ARBA00001165"/>
    </source>
</evidence>
<dbReference type="GO" id="GO:0042840">
    <property type="term" value="P:D-glucuronate catabolic process"/>
    <property type="evidence" value="ECO:0007669"/>
    <property type="project" value="TreeGrafter"/>
</dbReference>
<sequence length="198" mass="22448">MRYGKNATQKSKKGGFSPRELIEKSGVVCVCTTDDPADTLEYHKLLAKDKSFSCRVLPAFRPEKALGIELPSFPEWLSRMEKTAGVKIDSYKTLKEVLKERIRYFDSVGCLACDHSFSYIPYEKCGEDELEEIFKKGAAGEKPTEFECDCYKTDLLTELAKEYAAHDWVMELHVGALRNNNTRMFKKIGADSGFDSID</sequence>
<dbReference type="PANTHER" id="PTHR30068:SF4">
    <property type="entry name" value="URONATE ISOMERASE"/>
    <property type="match status" value="1"/>
</dbReference>
<dbReference type="Pfam" id="PF02614">
    <property type="entry name" value="UxaC"/>
    <property type="match status" value="1"/>
</dbReference>
<feature type="non-terminal residue" evidence="7">
    <location>
        <position position="198"/>
    </location>
</feature>
<comment type="similarity">
    <text evidence="3">Belongs to the metallo-dependent hydrolases superfamily. Uronate isomerase family.</text>
</comment>
<name>K1SFG4_9ZZZZ</name>
<proteinExistence type="inferred from homology"/>
<gene>
    <name evidence="7" type="ORF">LEA_14891</name>
</gene>
<comment type="pathway">
    <text evidence="2">Carbohydrate metabolism; pentose and glucuronate interconversion.</text>
</comment>
<accession>K1SFG4</accession>
<evidence type="ECO:0000313" key="7">
    <source>
        <dbReference type="EMBL" id="EKC56323.1"/>
    </source>
</evidence>
<dbReference type="Gene3D" id="3.20.20.140">
    <property type="entry name" value="Metal-dependent hydrolases"/>
    <property type="match status" value="1"/>
</dbReference>
<reference evidence="7" key="1">
    <citation type="journal article" date="2013" name="Environ. Microbiol.">
        <title>Microbiota from the distal guts of lean and obese adolescents exhibit partial functional redundancy besides clear differences in community structure.</title>
        <authorList>
            <person name="Ferrer M."/>
            <person name="Ruiz A."/>
            <person name="Lanza F."/>
            <person name="Haange S.B."/>
            <person name="Oberbach A."/>
            <person name="Till H."/>
            <person name="Bargiela R."/>
            <person name="Campoy C."/>
            <person name="Segura M.T."/>
            <person name="Richter M."/>
            <person name="von Bergen M."/>
            <person name="Seifert J."/>
            <person name="Suarez A."/>
        </authorList>
    </citation>
    <scope>NUCLEOTIDE SEQUENCE</scope>
</reference>
<dbReference type="GO" id="GO:0008880">
    <property type="term" value="F:glucuronate isomerase activity"/>
    <property type="evidence" value="ECO:0007669"/>
    <property type="project" value="UniProtKB-EC"/>
</dbReference>
<evidence type="ECO:0000256" key="5">
    <source>
        <dbReference type="ARBA" id="ARBA00020555"/>
    </source>
</evidence>
<evidence type="ECO:0000256" key="2">
    <source>
        <dbReference type="ARBA" id="ARBA00004892"/>
    </source>
</evidence>
<dbReference type="EC" id="5.3.1.12" evidence="4"/>
<comment type="caution">
    <text evidence="7">The sequence shown here is derived from an EMBL/GenBank/DDBJ whole genome shotgun (WGS) entry which is preliminary data.</text>
</comment>
<dbReference type="InterPro" id="IPR032466">
    <property type="entry name" value="Metal_Hydrolase"/>
</dbReference>
<evidence type="ECO:0000256" key="6">
    <source>
        <dbReference type="ARBA" id="ARBA00023235"/>
    </source>
</evidence>
<dbReference type="UniPathway" id="UPA00246"/>
<comment type="catalytic activity">
    <reaction evidence="1">
        <text>D-glucuronate = D-fructuronate</text>
        <dbReference type="Rhea" id="RHEA:13049"/>
        <dbReference type="ChEBI" id="CHEBI:58720"/>
        <dbReference type="ChEBI" id="CHEBI:59863"/>
        <dbReference type="EC" id="5.3.1.12"/>
    </reaction>
</comment>
<protein>
    <recommendedName>
        <fullName evidence="5">Uronate isomerase</fullName>
        <ecNumber evidence="4">5.3.1.12</ecNumber>
    </recommendedName>
</protein>